<dbReference type="AlphaFoldDB" id="A0AAV4TUQ5"/>
<name>A0AAV4TUQ5_CAEEX</name>
<gene>
    <name evidence="2" type="ORF">CEXT_53941</name>
</gene>
<reference evidence="2 3" key="1">
    <citation type="submission" date="2021-06" db="EMBL/GenBank/DDBJ databases">
        <title>Caerostris extrusa draft genome.</title>
        <authorList>
            <person name="Kono N."/>
            <person name="Arakawa K."/>
        </authorList>
    </citation>
    <scope>NUCLEOTIDE SEQUENCE [LARGE SCALE GENOMIC DNA]</scope>
</reference>
<feature type="compositionally biased region" description="Polar residues" evidence="1">
    <location>
        <begin position="8"/>
        <end position="17"/>
    </location>
</feature>
<organism evidence="2 3">
    <name type="scientific">Caerostris extrusa</name>
    <name type="common">Bark spider</name>
    <name type="synonym">Caerostris bankana</name>
    <dbReference type="NCBI Taxonomy" id="172846"/>
    <lineage>
        <taxon>Eukaryota</taxon>
        <taxon>Metazoa</taxon>
        <taxon>Ecdysozoa</taxon>
        <taxon>Arthropoda</taxon>
        <taxon>Chelicerata</taxon>
        <taxon>Arachnida</taxon>
        <taxon>Araneae</taxon>
        <taxon>Araneomorphae</taxon>
        <taxon>Entelegynae</taxon>
        <taxon>Araneoidea</taxon>
        <taxon>Araneidae</taxon>
        <taxon>Caerostris</taxon>
    </lineage>
</organism>
<evidence type="ECO:0000313" key="3">
    <source>
        <dbReference type="Proteomes" id="UP001054945"/>
    </source>
</evidence>
<accession>A0AAV4TUQ5</accession>
<evidence type="ECO:0008006" key="4">
    <source>
        <dbReference type="Google" id="ProtNLM"/>
    </source>
</evidence>
<feature type="region of interest" description="Disordered" evidence="1">
    <location>
        <begin position="1"/>
        <end position="24"/>
    </location>
</feature>
<evidence type="ECO:0000313" key="2">
    <source>
        <dbReference type="EMBL" id="GIY48650.1"/>
    </source>
</evidence>
<protein>
    <recommendedName>
        <fullName evidence="4">Competence protein</fullName>
    </recommendedName>
</protein>
<keyword evidence="3" id="KW-1185">Reference proteome</keyword>
<proteinExistence type="predicted"/>
<evidence type="ECO:0000256" key="1">
    <source>
        <dbReference type="SAM" id="MobiDB-lite"/>
    </source>
</evidence>
<comment type="caution">
    <text evidence="2">The sequence shown here is derived from an EMBL/GenBank/DDBJ whole genome shotgun (WGS) entry which is preliminary data.</text>
</comment>
<sequence>MPEKLKSSPRNQSNPKQNPRENHPCEQIGALLLSRRQRAICVEWKELKENGLSHFQLVENERCNGIHLLQQMDLRNGKATLHAEFSYCHSAISESFFQTWNLPFDATFSESAFVVVFPSPQNEQRLSPKVIKKKRAKIALVYREAFKNMALLVLSYSLRNERGEFCFARRKGKTEWRSLCA</sequence>
<dbReference type="EMBL" id="BPLR01011739">
    <property type="protein sequence ID" value="GIY48650.1"/>
    <property type="molecule type" value="Genomic_DNA"/>
</dbReference>
<dbReference type="Proteomes" id="UP001054945">
    <property type="component" value="Unassembled WGS sequence"/>
</dbReference>